<dbReference type="AlphaFoldDB" id="A0A6L2MWQ5"/>
<dbReference type="EMBL" id="BKCJ010007668">
    <property type="protein sequence ID" value="GEU78416.1"/>
    <property type="molecule type" value="Genomic_DNA"/>
</dbReference>
<sequence>MWDEHLSTILETKSDEKIKSSVEDLVLIPSESEVMTFFEDIDYVEASPLDSKLVSLEGEKSMTFSNPLFDSNDDFISSDDESLSDEDVPEDNALENIEIKDFYDPNLDELDLLVTPLFDANKDECFDSGGDVDDINDFEDSYYNSEGYILYLESLFNDDLVYHDPSIPVMSVVSILEGFTNEPPLEENDDLFDLESKNDKWKKILYDASINNLMFEDKVFDPGICVKFVSPTYVSLPFEDRRNIFFTYVVRIFLSNFIYPVVSPFLISSGSKDTIFYLDLEASRARGFVHPPLEFQSLAYGNSISEILLIQRLIY</sequence>
<accession>A0A6L2MWQ5</accession>
<evidence type="ECO:0000313" key="1">
    <source>
        <dbReference type="EMBL" id="GEU78416.1"/>
    </source>
</evidence>
<evidence type="ECO:0008006" key="2">
    <source>
        <dbReference type="Google" id="ProtNLM"/>
    </source>
</evidence>
<name>A0A6L2MWQ5_TANCI</name>
<reference evidence="1" key="1">
    <citation type="journal article" date="2019" name="Sci. Rep.">
        <title>Draft genome of Tanacetum cinerariifolium, the natural source of mosquito coil.</title>
        <authorList>
            <person name="Yamashiro T."/>
            <person name="Shiraishi A."/>
            <person name="Satake H."/>
            <person name="Nakayama K."/>
        </authorList>
    </citation>
    <scope>NUCLEOTIDE SEQUENCE</scope>
</reference>
<gene>
    <name evidence="1" type="ORF">Tci_050394</name>
</gene>
<protein>
    <recommendedName>
        <fullName evidence="2">Reverse transcriptase domain-containing protein</fullName>
    </recommendedName>
</protein>
<proteinExistence type="predicted"/>
<comment type="caution">
    <text evidence="1">The sequence shown here is derived from an EMBL/GenBank/DDBJ whole genome shotgun (WGS) entry which is preliminary data.</text>
</comment>
<organism evidence="1">
    <name type="scientific">Tanacetum cinerariifolium</name>
    <name type="common">Dalmatian daisy</name>
    <name type="synonym">Chrysanthemum cinerariifolium</name>
    <dbReference type="NCBI Taxonomy" id="118510"/>
    <lineage>
        <taxon>Eukaryota</taxon>
        <taxon>Viridiplantae</taxon>
        <taxon>Streptophyta</taxon>
        <taxon>Embryophyta</taxon>
        <taxon>Tracheophyta</taxon>
        <taxon>Spermatophyta</taxon>
        <taxon>Magnoliopsida</taxon>
        <taxon>eudicotyledons</taxon>
        <taxon>Gunneridae</taxon>
        <taxon>Pentapetalae</taxon>
        <taxon>asterids</taxon>
        <taxon>campanulids</taxon>
        <taxon>Asterales</taxon>
        <taxon>Asteraceae</taxon>
        <taxon>Asteroideae</taxon>
        <taxon>Anthemideae</taxon>
        <taxon>Anthemidinae</taxon>
        <taxon>Tanacetum</taxon>
    </lineage>
</organism>